<protein>
    <submittedName>
        <fullName evidence="3">Uncharacterized protein</fullName>
    </submittedName>
</protein>
<sequence>MEDPPPPAYADVVSESGHTALLDSSLESSRSGVYEAPPTPLAAPAPEAFLAPGSGYASAAPPAPPPPPAPAPQQLVVSPTEGPTADEISEESCLKENGAFFLAFAAILALILLTVGLFSREFERTSSLDLNGTLANGYSCYHRPGDWRLMERQFYLLSNAWGVYSGFNNPMRDCEAYRKQGHKARFTLPDDDEADQDERRDFWLMDNGASENTGATRARRSFSTSERRKHPLGYKSWMCKVNQDTAKQSSYYTTTTSILSVFGIVSLIISLTVLSGDNTSPYHSLGSWLIGAFFPLLALILGALVATFSILVLTQLQKFNLETGPAPTDDGEYYICAGTYKRVYVASNCIIAGLVFYVPGLLYVFWCVLTSAARSLCGSGSSASEADRSASEA</sequence>
<dbReference type="Proteomes" id="UP000001357">
    <property type="component" value="Unassembled WGS sequence"/>
</dbReference>
<keyword evidence="4" id="KW-1185">Reference proteome</keyword>
<organism evidence="3 4">
    <name type="scientific">Monosiga brevicollis</name>
    <name type="common">Choanoflagellate</name>
    <dbReference type="NCBI Taxonomy" id="81824"/>
    <lineage>
        <taxon>Eukaryota</taxon>
        <taxon>Choanoflagellata</taxon>
        <taxon>Craspedida</taxon>
        <taxon>Salpingoecidae</taxon>
        <taxon>Monosiga</taxon>
    </lineage>
</organism>
<feature type="compositionally biased region" description="Low complexity" evidence="1">
    <location>
        <begin position="44"/>
        <end position="60"/>
    </location>
</feature>
<feature type="transmembrane region" description="Helical" evidence="2">
    <location>
        <begin position="257"/>
        <end position="276"/>
    </location>
</feature>
<evidence type="ECO:0000313" key="4">
    <source>
        <dbReference type="Proteomes" id="UP000001357"/>
    </source>
</evidence>
<dbReference type="EMBL" id="CH991543">
    <property type="protein sequence ID" value="EDQ92753.1"/>
    <property type="molecule type" value="Genomic_DNA"/>
</dbReference>
<accession>A9UNT3</accession>
<keyword evidence="2" id="KW-1133">Transmembrane helix</keyword>
<feature type="transmembrane region" description="Helical" evidence="2">
    <location>
        <begin position="288"/>
        <end position="313"/>
    </location>
</feature>
<reference evidence="3 4" key="1">
    <citation type="journal article" date="2008" name="Nature">
        <title>The genome of the choanoflagellate Monosiga brevicollis and the origin of metazoans.</title>
        <authorList>
            <consortium name="JGI Sequencing"/>
            <person name="King N."/>
            <person name="Westbrook M.J."/>
            <person name="Young S.L."/>
            <person name="Kuo A."/>
            <person name="Abedin M."/>
            <person name="Chapman J."/>
            <person name="Fairclough S."/>
            <person name="Hellsten U."/>
            <person name="Isogai Y."/>
            <person name="Letunic I."/>
            <person name="Marr M."/>
            <person name="Pincus D."/>
            <person name="Putnam N."/>
            <person name="Rokas A."/>
            <person name="Wright K.J."/>
            <person name="Zuzow R."/>
            <person name="Dirks W."/>
            <person name="Good M."/>
            <person name="Goodstein D."/>
            <person name="Lemons D."/>
            <person name="Li W."/>
            <person name="Lyons J.B."/>
            <person name="Morris A."/>
            <person name="Nichols S."/>
            <person name="Richter D.J."/>
            <person name="Salamov A."/>
            <person name="Bork P."/>
            <person name="Lim W.A."/>
            <person name="Manning G."/>
            <person name="Miller W.T."/>
            <person name="McGinnis W."/>
            <person name="Shapiro H."/>
            <person name="Tjian R."/>
            <person name="Grigoriev I.V."/>
            <person name="Rokhsar D."/>
        </authorList>
    </citation>
    <scope>NUCLEOTIDE SEQUENCE [LARGE SCALE GENOMIC DNA]</scope>
    <source>
        <strain evidence="4">MX1 / ATCC 50154</strain>
    </source>
</reference>
<dbReference type="KEGG" id="mbr:MONBRDRAFT_35402"/>
<keyword evidence="2" id="KW-0472">Membrane</keyword>
<gene>
    <name evidence="3" type="ORF">MONBRDRAFT_35402</name>
</gene>
<feature type="transmembrane region" description="Helical" evidence="2">
    <location>
        <begin position="343"/>
        <end position="366"/>
    </location>
</feature>
<dbReference type="GeneID" id="5887462"/>
<dbReference type="InParanoid" id="A9UNT3"/>
<name>A9UNT3_MONBE</name>
<evidence type="ECO:0000313" key="3">
    <source>
        <dbReference type="EMBL" id="EDQ92753.1"/>
    </source>
</evidence>
<feature type="transmembrane region" description="Helical" evidence="2">
    <location>
        <begin position="98"/>
        <end position="118"/>
    </location>
</feature>
<dbReference type="AlphaFoldDB" id="A9UNT3"/>
<feature type="region of interest" description="Disordered" evidence="1">
    <location>
        <begin position="24"/>
        <end position="87"/>
    </location>
</feature>
<evidence type="ECO:0000256" key="1">
    <source>
        <dbReference type="SAM" id="MobiDB-lite"/>
    </source>
</evidence>
<keyword evidence="2" id="KW-0812">Transmembrane</keyword>
<proteinExistence type="predicted"/>
<evidence type="ECO:0000256" key="2">
    <source>
        <dbReference type="SAM" id="Phobius"/>
    </source>
</evidence>
<dbReference type="RefSeq" id="XP_001742515.1">
    <property type="nucleotide sequence ID" value="XM_001742463.1"/>
</dbReference>
<feature type="compositionally biased region" description="Pro residues" evidence="1">
    <location>
        <begin position="61"/>
        <end position="71"/>
    </location>
</feature>